<comment type="similarity">
    <text evidence="9">Belongs to the tRNA nucleotidyltransferase/poly(A) polymerase family.</text>
</comment>
<keyword evidence="6" id="KW-0547">Nucleotide-binding</keyword>
<dbReference type="PANTHER" id="PTHR46173:SF1">
    <property type="entry name" value="CCA TRNA NUCLEOTIDYLTRANSFERASE 1, MITOCHONDRIAL"/>
    <property type="match status" value="1"/>
</dbReference>
<evidence type="ECO:0000259" key="10">
    <source>
        <dbReference type="Pfam" id="PF01743"/>
    </source>
</evidence>
<accession>A0AB35U1R5</accession>
<feature type="domain" description="Poly A polymerase head" evidence="10">
    <location>
        <begin position="13"/>
        <end position="135"/>
    </location>
</feature>
<evidence type="ECO:0000256" key="8">
    <source>
        <dbReference type="ARBA" id="ARBA00022884"/>
    </source>
</evidence>
<dbReference type="Pfam" id="PF12627">
    <property type="entry name" value="PolyA_pol_RNAbd"/>
    <property type="match status" value="1"/>
</dbReference>
<evidence type="ECO:0000256" key="7">
    <source>
        <dbReference type="ARBA" id="ARBA00022842"/>
    </source>
</evidence>
<keyword evidence="5" id="KW-0479">Metal-binding</keyword>
<evidence type="ECO:0000259" key="12">
    <source>
        <dbReference type="Pfam" id="PF13735"/>
    </source>
</evidence>
<evidence type="ECO:0000256" key="9">
    <source>
        <dbReference type="RuleBase" id="RU003953"/>
    </source>
</evidence>
<dbReference type="EC" id="2.7.7.72" evidence="13"/>
<keyword evidence="3" id="KW-0819">tRNA processing</keyword>
<dbReference type="GO" id="GO:0000166">
    <property type="term" value="F:nucleotide binding"/>
    <property type="evidence" value="ECO:0007669"/>
    <property type="project" value="UniProtKB-KW"/>
</dbReference>
<evidence type="ECO:0000259" key="11">
    <source>
        <dbReference type="Pfam" id="PF12627"/>
    </source>
</evidence>
<evidence type="ECO:0000256" key="6">
    <source>
        <dbReference type="ARBA" id="ARBA00022741"/>
    </source>
</evidence>
<dbReference type="Gene3D" id="1.10.3090.10">
    <property type="entry name" value="cca-adding enzyme, domain 2"/>
    <property type="match status" value="1"/>
</dbReference>
<keyword evidence="8 9" id="KW-0694">RNA-binding</keyword>
<comment type="cofactor">
    <cofactor evidence="1">
        <name>Mg(2+)</name>
        <dbReference type="ChEBI" id="CHEBI:18420"/>
    </cofactor>
</comment>
<keyword evidence="14" id="KW-1185">Reference proteome</keyword>
<feature type="domain" description="CCA-adding enzyme C-terminal" evidence="12">
    <location>
        <begin position="247"/>
        <end position="385"/>
    </location>
</feature>
<dbReference type="Gene3D" id="1.10.246.80">
    <property type="match status" value="1"/>
</dbReference>
<keyword evidence="4 13" id="KW-0548">Nucleotidyltransferase</keyword>
<dbReference type="Pfam" id="PF01743">
    <property type="entry name" value="PolyA_pol"/>
    <property type="match status" value="1"/>
</dbReference>
<dbReference type="EMBL" id="JALBUR010000012">
    <property type="protein sequence ID" value="MDX8419667.1"/>
    <property type="molecule type" value="Genomic_DNA"/>
</dbReference>
<feature type="domain" description="tRNA nucleotidyltransferase/poly(A) polymerase RNA and SrmB- binding" evidence="11">
    <location>
        <begin position="163"/>
        <end position="219"/>
    </location>
</feature>
<dbReference type="InterPro" id="IPR032828">
    <property type="entry name" value="PolyA_RNA-bd"/>
</dbReference>
<evidence type="ECO:0000256" key="3">
    <source>
        <dbReference type="ARBA" id="ARBA00022694"/>
    </source>
</evidence>
<evidence type="ECO:0000256" key="1">
    <source>
        <dbReference type="ARBA" id="ARBA00001946"/>
    </source>
</evidence>
<evidence type="ECO:0000256" key="2">
    <source>
        <dbReference type="ARBA" id="ARBA00022679"/>
    </source>
</evidence>
<dbReference type="SUPFAM" id="SSF81891">
    <property type="entry name" value="Poly A polymerase C-terminal region-like"/>
    <property type="match status" value="1"/>
</dbReference>
<reference evidence="13 14" key="1">
    <citation type="submission" date="2022-03" db="EMBL/GenBank/DDBJ databases">
        <title>Novel taxa within the pig intestine.</title>
        <authorList>
            <person name="Wylensek D."/>
            <person name="Bishof K."/>
            <person name="Afrizal A."/>
            <person name="Clavel T."/>
        </authorList>
    </citation>
    <scope>NUCLEOTIDE SEQUENCE [LARGE SCALE GENOMIC DNA]</scope>
    <source>
        <strain evidence="13 14">CLA-KB-P133</strain>
    </source>
</reference>
<dbReference type="NCBIfam" id="NF009814">
    <property type="entry name" value="PRK13299.1"/>
    <property type="match status" value="1"/>
</dbReference>
<keyword evidence="2 9" id="KW-0808">Transferase</keyword>
<evidence type="ECO:0000256" key="4">
    <source>
        <dbReference type="ARBA" id="ARBA00022695"/>
    </source>
</evidence>
<evidence type="ECO:0000313" key="13">
    <source>
        <dbReference type="EMBL" id="MDX8419667.1"/>
    </source>
</evidence>
<dbReference type="Gene3D" id="3.30.460.10">
    <property type="entry name" value="Beta Polymerase, domain 2"/>
    <property type="match status" value="1"/>
</dbReference>
<dbReference type="AlphaFoldDB" id="A0AB35U1R5"/>
<proteinExistence type="inferred from homology"/>
<dbReference type="InterPro" id="IPR002646">
    <property type="entry name" value="PolA_pol_head_dom"/>
</dbReference>
<dbReference type="SUPFAM" id="SSF81301">
    <property type="entry name" value="Nucleotidyltransferase"/>
    <property type="match status" value="1"/>
</dbReference>
<evidence type="ECO:0000313" key="14">
    <source>
        <dbReference type="Proteomes" id="UP001286174"/>
    </source>
</evidence>
<keyword evidence="7" id="KW-0460">Magnesium</keyword>
<dbReference type="InterPro" id="IPR032810">
    <property type="entry name" value="CCA-adding_enz_C"/>
</dbReference>
<gene>
    <name evidence="13" type="ORF">MOZ60_06125</name>
</gene>
<dbReference type="PANTHER" id="PTHR46173">
    <property type="entry name" value="CCA TRNA NUCLEOTIDYLTRANSFERASE 1, MITOCHONDRIAL"/>
    <property type="match status" value="1"/>
</dbReference>
<evidence type="ECO:0000256" key="5">
    <source>
        <dbReference type="ARBA" id="ARBA00022723"/>
    </source>
</evidence>
<dbReference type="GO" id="GO:0046872">
    <property type="term" value="F:metal ion binding"/>
    <property type="evidence" value="ECO:0007669"/>
    <property type="project" value="UniProtKB-KW"/>
</dbReference>
<name>A0AB35U1R5_9FIRM</name>
<dbReference type="Pfam" id="PF13735">
    <property type="entry name" value="tRNA_NucTran2_2"/>
    <property type="match status" value="1"/>
</dbReference>
<dbReference type="InterPro" id="IPR043519">
    <property type="entry name" value="NT_sf"/>
</dbReference>
<dbReference type="GO" id="GO:0000049">
    <property type="term" value="F:tRNA binding"/>
    <property type="evidence" value="ECO:0007669"/>
    <property type="project" value="TreeGrafter"/>
</dbReference>
<dbReference type="GO" id="GO:0008033">
    <property type="term" value="P:tRNA processing"/>
    <property type="evidence" value="ECO:0007669"/>
    <property type="project" value="UniProtKB-KW"/>
</dbReference>
<dbReference type="InterPro" id="IPR050264">
    <property type="entry name" value="Bact_CCA-adding_enz_type3_sf"/>
</dbReference>
<protein>
    <submittedName>
        <fullName evidence="13">CCA tRNA nucleotidyltransferase</fullName>
        <ecNumber evidence="13">2.7.7.72</ecNumber>
    </submittedName>
</protein>
<dbReference type="CDD" id="cd05398">
    <property type="entry name" value="NT_ClassII-CCAase"/>
    <property type="match status" value="1"/>
</dbReference>
<dbReference type="RefSeq" id="WP_370596000.1">
    <property type="nucleotide sequence ID" value="NZ_JALBUR010000012.1"/>
</dbReference>
<sequence length="394" mass="45729">MLLKKLNDAGFEAYVVGGAVRDSLRGEIPHDYDITTNALPDQMKQVFHDFHLIETGIQHGTVTVMVNHKPVEITTYRKDSPYQDHRHPDHVEFTSALKEDCQRRDFTINAMCYHPDQGFVDFFGGKEDLKKGIIRCIGDPEKRFEEDALRILRALRFAARFSFAIDPDTARVLLEKKDTLSYVSMERINEEFTGILKSKGCADILEDYREVIEVFLPEIKTIRDDNWKLLHQRLDEETTRRADIRMSLILYALQDRMQARKVLKRMKYSNHFIATCTDLLNTADDPATSDIQFRQVLGRMQTDTDTWFAFQKALHPEMSLAEKKQQYARLTNDAYCWKLSQLHITGKDLIKIGIKGIAIGDTLRILLGKVMHEEIPNEKELLLQEAQKYHSHQK</sequence>
<dbReference type="GO" id="GO:0004810">
    <property type="term" value="F:CCA tRNA nucleotidyltransferase activity"/>
    <property type="evidence" value="ECO:0007669"/>
    <property type="project" value="UniProtKB-EC"/>
</dbReference>
<dbReference type="Proteomes" id="UP001286174">
    <property type="component" value="Unassembled WGS sequence"/>
</dbReference>
<organism evidence="13 14">
    <name type="scientific">Grylomicrobium aquisgranensis</name>
    <dbReference type="NCBI Taxonomy" id="2926318"/>
    <lineage>
        <taxon>Bacteria</taxon>
        <taxon>Bacillati</taxon>
        <taxon>Bacillota</taxon>
        <taxon>Erysipelotrichia</taxon>
        <taxon>Erysipelotrichales</taxon>
        <taxon>Erysipelotrichaceae</taxon>
        <taxon>Grylomicrobium</taxon>
    </lineage>
</organism>
<comment type="caution">
    <text evidence="13">The sequence shown here is derived from an EMBL/GenBank/DDBJ whole genome shotgun (WGS) entry which is preliminary data.</text>
</comment>